<accession>A0ABN2KFA5</accession>
<keyword evidence="2" id="KW-1185">Reference proteome</keyword>
<dbReference type="EMBL" id="BAAAME010000023">
    <property type="protein sequence ID" value="GAA1754707.1"/>
    <property type="molecule type" value="Genomic_DNA"/>
</dbReference>
<reference evidence="1 2" key="1">
    <citation type="journal article" date="2019" name="Int. J. Syst. Evol. Microbiol.">
        <title>The Global Catalogue of Microorganisms (GCM) 10K type strain sequencing project: providing services to taxonomists for standard genome sequencing and annotation.</title>
        <authorList>
            <consortium name="The Broad Institute Genomics Platform"/>
            <consortium name="The Broad Institute Genome Sequencing Center for Infectious Disease"/>
            <person name="Wu L."/>
            <person name="Ma J."/>
        </authorList>
    </citation>
    <scope>NUCLEOTIDE SEQUENCE [LARGE SCALE GENOMIC DNA]</scope>
    <source>
        <strain evidence="1 2">JCM 13518</strain>
    </source>
</reference>
<dbReference type="Proteomes" id="UP001501057">
    <property type="component" value="Unassembled WGS sequence"/>
</dbReference>
<gene>
    <name evidence="1" type="ORF">GCM10009710_37330</name>
</gene>
<protein>
    <submittedName>
        <fullName evidence="1">Uncharacterized protein</fullName>
    </submittedName>
</protein>
<proteinExistence type="predicted"/>
<comment type="caution">
    <text evidence="1">The sequence shown here is derived from an EMBL/GenBank/DDBJ whole genome shotgun (WGS) entry which is preliminary data.</text>
</comment>
<name>A0ABN2KFA5_9ACTN</name>
<evidence type="ECO:0000313" key="2">
    <source>
        <dbReference type="Proteomes" id="UP001501057"/>
    </source>
</evidence>
<organism evidence="1 2">
    <name type="scientific">Aeromicrobium alkaliterrae</name>
    <dbReference type="NCBI Taxonomy" id="302168"/>
    <lineage>
        <taxon>Bacteria</taxon>
        <taxon>Bacillati</taxon>
        <taxon>Actinomycetota</taxon>
        <taxon>Actinomycetes</taxon>
        <taxon>Propionibacteriales</taxon>
        <taxon>Nocardioidaceae</taxon>
        <taxon>Aeromicrobium</taxon>
    </lineage>
</organism>
<dbReference type="RefSeq" id="WP_344204495.1">
    <property type="nucleotide sequence ID" value="NZ_BAAAME010000023.1"/>
</dbReference>
<sequence>MLAATFEDHELTARWMAHHLSELIVAAESDTSTTVEQRATIVTTILEIWAARRTAPGAVSGVVLDHVFVALDRLGDERPWHFSRLRGLDGLPTSEHEAPLVAIAVGLERLSRETATALLWRAINDGIAQDAPWIEAVGAVGEQLEHDLLSATRSVRHRLRLLAVEEDAPDTDQAGQNAGNAEVVARLERMSRVLSDLATAMEKDSGGP</sequence>
<evidence type="ECO:0000313" key="1">
    <source>
        <dbReference type="EMBL" id="GAA1754707.1"/>
    </source>
</evidence>